<gene>
    <name evidence="4" type="ORF">SAMN06297382_0669</name>
</gene>
<keyword evidence="2" id="KW-0732">Signal</keyword>
<feature type="region of interest" description="Disordered" evidence="1">
    <location>
        <begin position="28"/>
        <end position="66"/>
    </location>
</feature>
<evidence type="ECO:0000256" key="2">
    <source>
        <dbReference type="SAM" id="SignalP"/>
    </source>
</evidence>
<evidence type="ECO:0000259" key="3">
    <source>
        <dbReference type="Pfam" id="PF05901"/>
    </source>
</evidence>
<feature type="region of interest" description="Disordered" evidence="1">
    <location>
        <begin position="79"/>
        <end position="102"/>
    </location>
</feature>
<feature type="domain" description="Excalibur calcium-binding" evidence="3">
    <location>
        <begin position="64"/>
        <end position="99"/>
    </location>
</feature>
<dbReference type="Pfam" id="PF05901">
    <property type="entry name" value="Excalibur"/>
    <property type="match status" value="1"/>
</dbReference>
<dbReference type="AlphaFoldDB" id="A0A239PLG7"/>
<dbReference type="RefSeq" id="WP_200815224.1">
    <property type="nucleotide sequence ID" value="NZ_FZQA01000001.1"/>
</dbReference>
<dbReference type="InterPro" id="IPR008613">
    <property type="entry name" value="Excalibur_Ca-bd_domain"/>
</dbReference>
<dbReference type="NCBIfam" id="NF033223">
    <property type="entry name" value="YHYH_alt"/>
    <property type="match status" value="1"/>
</dbReference>
<accession>A0A239PLG7</accession>
<evidence type="ECO:0000313" key="5">
    <source>
        <dbReference type="Proteomes" id="UP000198346"/>
    </source>
</evidence>
<sequence>MKVQATLALVGAAVALFAGSLAAHPGGLDRNGCHAGSQPYHCHRGPQPTPTRSAAPSPRGADMDCGDFPSWEAAQSFFRASGPGDPHRLDADNDGVACESLR</sequence>
<feature type="signal peptide" evidence="2">
    <location>
        <begin position="1"/>
        <end position="23"/>
    </location>
</feature>
<dbReference type="InterPro" id="IPR047773">
    <property type="entry name" value="YHYH_dom_bact"/>
</dbReference>
<proteinExistence type="predicted"/>
<dbReference type="Proteomes" id="UP000198346">
    <property type="component" value="Unassembled WGS sequence"/>
</dbReference>
<keyword evidence="5" id="KW-1185">Reference proteome</keyword>
<name>A0A239PLG7_9PROT</name>
<reference evidence="4 5" key="1">
    <citation type="submission" date="2017-07" db="EMBL/GenBank/DDBJ databases">
        <authorList>
            <person name="Sun Z.S."/>
            <person name="Albrecht U."/>
            <person name="Echele G."/>
            <person name="Lee C.C."/>
        </authorList>
    </citation>
    <scope>NUCLEOTIDE SEQUENCE [LARGE SCALE GENOMIC DNA]</scope>
    <source>
        <strain evidence="4 5">CGMCC 1.12710</strain>
    </source>
</reference>
<organism evidence="4 5">
    <name type="scientific">Amphiplicatus metriothermophilus</name>
    <dbReference type="NCBI Taxonomy" id="1519374"/>
    <lineage>
        <taxon>Bacteria</taxon>
        <taxon>Pseudomonadati</taxon>
        <taxon>Pseudomonadota</taxon>
        <taxon>Alphaproteobacteria</taxon>
        <taxon>Parvularculales</taxon>
        <taxon>Parvularculaceae</taxon>
        <taxon>Amphiplicatus</taxon>
    </lineage>
</organism>
<dbReference type="EMBL" id="FZQA01000001">
    <property type="protein sequence ID" value="SNT68173.1"/>
    <property type="molecule type" value="Genomic_DNA"/>
</dbReference>
<evidence type="ECO:0000313" key="4">
    <source>
        <dbReference type="EMBL" id="SNT68173.1"/>
    </source>
</evidence>
<evidence type="ECO:0000256" key="1">
    <source>
        <dbReference type="SAM" id="MobiDB-lite"/>
    </source>
</evidence>
<protein>
    <submittedName>
        <fullName evidence="4">Excalibur calcium-binding domain-containing protein</fullName>
    </submittedName>
</protein>
<feature type="chain" id="PRO_5012331158" evidence="2">
    <location>
        <begin position="24"/>
        <end position="102"/>
    </location>
</feature>